<dbReference type="Pfam" id="PF00230">
    <property type="entry name" value="MIP"/>
    <property type="match status" value="1"/>
</dbReference>
<dbReference type="InterPro" id="IPR023271">
    <property type="entry name" value="Aquaporin-like"/>
</dbReference>
<accession>A0AA36DCZ6</accession>
<evidence type="ECO:0000313" key="11">
    <source>
        <dbReference type="Proteomes" id="UP001177023"/>
    </source>
</evidence>
<reference evidence="10" key="1">
    <citation type="submission" date="2023-06" db="EMBL/GenBank/DDBJ databases">
        <authorList>
            <person name="Delattre M."/>
        </authorList>
    </citation>
    <scope>NUCLEOTIDE SEQUENCE</scope>
    <source>
        <strain evidence="10">AF72</strain>
    </source>
</reference>
<dbReference type="Gene3D" id="1.20.1080.10">
    <property type="entry name" value="Glycerol uptake facilitator protein"/>
    <property type="match status" value="1"/>
</dbReference>
<protein>
    <recommendedName>
        <fullName evidence="12">Aquaporin-9</fullName>
    </recommendedName>
</protein>
<keyword evidence="6 9" id="KW-0472">Membrane</keyword>
<proteinExistence type="inferred from homology"/>
<feature type="non-terminal residue" evidence="10">
    <location>
        <position position="1"/>
    </location>
</feature>
<name>A0AA36DCZ6_9BILA</name>
<evidence type="ECO:0000256" key="5">
    <source>
        <dbReference type="ARBA" id="ARBA00022989"/>
    </source>
</evidence>
<dbReference type="PANTHER" id="PTHR43829:SF9">
    <property type="entry name" value="AQUAPORIN-9"/>
    <property type="match status" value="1"/>
</dbReference>
<evidence type="ECO:0000256" key="4">
    <source>
        <dbReference type="ARBA" id="ARBA00022692"/>
    </source>
</evidence>
<dbReference type="AlphaFoldDB" id="A0AA36DCZ6"/>
<dbReference type="GO" id="GO:0016323">
    <property type="term" value="C:basolateral plasma membrane"/>
    <property type="evidence" value="ECO:0007669"/>
    <property type="project" value="TreeGrafter"/>
</dbReference>
<comment type="function">
    <text evidence="7">Aquaglyceroporin that may modulate the water content and osmolytes during anhydrobiosis.</text>
</comment>
<sequence>MEVEQRNAEEGFAFRSSRFFPDVLRIRNRLARECLTEFLCSFLFLLIGIGTTVQIKAVKGVEGNFLTLNLCWGMAVFFSTMLGIGVSGGQTNPSVSLVLWSLGRLTARQVIVYIPIQVFGAFVGTATAYLDYLETLNHYDGGTRTTEGPNATLCFFVSCQAVYASKLACLFDQIVGTAILCCTMSSMLDPRNGIPKCLHPIFGGLTVLTIGLSFAQNDAYPIHAARDLGARLFLFIVYGKDVWTNGNYYWWVPVVGPLIGGYVGAWIYVAFVDLHAWSNGEEKDRQSFLQSQRTPTAWSSQTTIQKVGPLIQNSSESAWNSHTTLQSRV</sequence>
<feature type="transmembrane region" description="Helical" evidence="9">
    <location>
        <begin position="248"/>
        <end position="271"/>
    </location>
</feature>
<dbReference type="Proteomes" id="UP001177023">
    <property type="component" value="Unassembled WGS sequence"/>
</dbReference>
<evidence type="ECO:0000256" key="7">
    <source>
        <dbReference type="ARBA" id="ARBA00045280"/>
    </source>
</evidence>
<dbReference type="GO" id="GO:0015250">
    <property type="term" value="F:water channel activity"/>
    <property type="evidence" value="ECO:0007669"/>
    <property type="project" value="TreeGrafter"/>
</dbReference>
<evidence type="ECO:0000256" key="6">
    <source>
        <dbReference type="ARBA" id="ARBA00023136"/>
    </source>
</evidence>
<dbReference type="GO" id="GO:0015254">
    <property type="term" value="F:glycerol channel activity"/>
    <property type="evidence" value="ECO:0007669"/>
    <property type="project" value="TreeGrafter"/>
</dbReference>
<dbReference type="PANTHER" id="PTHR43829">
    <property type="entry name" value="AQUAPORIN OR AQUAGLYCEROPORIN RELATED"/>
    <property type="match status" value="1"/>
</dbReference>
<dbReference type="InterPro" id="IPR050363">
    <property type="entry name" value="MIP/Aquaporin"/>
</dbReference>
<evidence type="ECO:0000256" key="8">
    <source>
        <dbReference type="RuleBase" id="RU000477"/>
    </source>
</evidence>
<dbReference type="SUPFAM" id="SSF81338">
    <property type="entry name" value="Aquaporin-like"/>
    <property type="match status" value="1"/>
</dbReference>
<feature type="transmembrane region" description="Helical" evidence="9">
    <location>
        <begin position="110"/>
        <end position="130"/>
    </location>
</feature>
<evidence type="ECO:0000256" key="9">
    <source>
        <dbReference type="SAM" id="Phobius"/>
    </source>
</evidence>
<evidence type="ECO:0000256" key="3">
    <source>
        <dbReference type="ARBA" id="ARBA00022448"/>
    </source>
</evidence>
<feature type="transmembrane region" description="Helical" evidence="9">
    <location>
        <begin position="65"/>
        <end position="89"/>
    </location>
</feature>
<evidence type="ECO:0008006" key="12">
    <source>
        <dbReference type="Google" id="ProtNLM"/>
    </source>
</evidence>
<keyword evidence="5 9" id="KW-1133">Transmembrane helix</keyword>
<dbReference type="PRINTS" id="PR00783">
    <property type="entry name" value="MINTRINSICP"/>
</dbReference>
<keyword evidence="4 8" id="KW-0812">Transmembrane</keyword>
<comment type="subcellular location">
    <subcellularLocation>
        <location evidence="1">Membrane</location>
        <topology evidence="1">Multi-pass membrane protein</topology>
    </subcellularLocation>
</comment>
<comment type="caution">
    <text evidence="10">The sequence shown here is derived from an EMBL/GenBank/DDBJ whole genome shotgun (WGS) entry which is preliminary data.</text>
</comment>
<organism evidence="10 11">
    <name type="scientific">Mesorhabditis spiculigera</name>
    <dbReference type="NCBI Taxonomy" id="96644"/>
    <lineage>
        <taxon>Eukaryota</taxon>
        <taxon>Metazoa</taxon>
        <taxon>Ecdysozoa</taxon>
        <taxon>Nematoda</taxon>
        <taxon>Chromadorea</taxon>
        <taxon>Rhabditida</taxon>
        <taxon>Rhabditina</taxon>
        <taxon>Rhabditomorpha</taxon>
        <taxon>Rhabditoidea</taxon>
        <taxon>Rhabditidae</taxon>
        <taxon>Mesorhabditinae</taxon>
        <taxon>Mesorhabditis</taxon>
    </lineage>
</organism>
<evidence type="ECO:0000256" key="2">
    <source>
        <dbReference type="ARBA" id="ARBA00006175"/>
    </source>
</evidence>
<keyword evidence="11" id="KW-1185">Reference proteome</keyword>
<dbReference type="EMBL" id="CATQJA010002685">
    <property type="protein sequence ID" value="CAJ0584140.1"/>
    <property type="molecule type" value="Genomic_DNA"/>
</dbReference>
<comment type="similarity">
    <text evidence="2 8">Belongs to the MIP/aquaporin (TC 1.A.8) family.</text>
</comment>
<feature type="transmembrane region" description="Helical" evidence="9">
    <location>
        <begin position="34"/>
        <end position="53"/>
    </location>
</feature>
<dbReference type="InterPro" id="IPR000425">
    <property type="entry name" value="MIP"/>
</dbReference>
<gene>
    <name evidence="10" type="ORF">MSPICULIGERA_LOCUS22202</name>
</gene>
<evidence type="ECO:0000313" key="10">
    <source>
        <dbReference type="EMBL" id="CAJ0584140.1"/>
    </source>
</evidence>
<evidence type="ECO:0000256" key="1">
    <source>
        <dbReference type="ARBA" id="ARBA00004141"/>
    </source>
</evidence>
<keyword evidence="3 8" id="KW-0813">Transport</keyword>